<name>A0A3A8ASQ9_9RHOB</name>
<proteinExistence type="predicted"/>
<evidence type="ECO:0000313" key="3">
    <source>
        <dbReference type="EMBL" id="RKF13499.1"/>
    </source>
</evidence>
<reference evidence="3 4" key="1">
    <citation type="submission" date="2018-09" db="EMBL/GenBank/DDBJ databases">
        <title>Roseovarius spongiae sp. nov., isolated from a marine sponge.</title>
        <authorList>
            <person name="Zhuang L."/>
            <person name="Luo L."/>
        </authorList>
    </citation>
    <scope>NUCLEOTIDE SEQUENCE [LARGE SCALE GENOMIC DNA]</scope>
    <source>
        <strain evidence="3 4">HN-E21</strain>
    </source>
</reference>
<sequence>MQKLILGFLLAATLAITPGAPDAAAAEAPRRILVIGDSMLAAHRLSGRAVSNALAGALEARVTDQSMIGARIIYRLPISGAVLGLNIGRQYRTGDWDWVVVNGGGNDLWMGCGCTRCHRRMDQLINTAGTGGEIAKLVVKLRKTGAKVAWVGYLRSPGVGSPIEHCRDDGDELERRIARLAGHLDGVYFVSIADLVPNGDRSYHGADMIHPSLKASREIGLRVARTILRAEAGR</sequence>
<keyword evidence="3" id="KW-0378">Hydrolase</keyword>
<dbReference type="InterPro" id="IPR036514">
    <property type="entry name" value="SGNH_hydro_sf"/>
</dbReference>
<dbReference type="EMBL" id="RAPE01000004">
    <property type="protein sequence ID" value="RKF13499.1"/>
    <property type="molecule type" value="Genomic_DNA"/>
</dbReference>
<evidence type="ECO:0000256" key="1">
    <source>
        <dbReference type="SAM" id="SignalP"/>
    </source>
</evidence>
<dbReference type="GO" id="GO:0016788">
    <property type="term" value="F:hydrolase activity, acting on ester bonds"/>
    <property type="evidence" value="ECO:0007669"/>
    <property type="project" value="UniProtKB-ARBA"/>
</dbReference>
<evidence type="ECO:0000313" key="4">
    <source>
        <dbReference type="Proteomes" id="UP000281128"/>
    </source>
</evidence>
<feature type="signal peptide" evidence="1">
    <location>
        <begin position="1"/>
        <end position="25"/>
    </location>
</feature>
<gene>
    <name evidence="3" type="ORF">D6850_14460</name>
</gene>
<accession>A0A3A8ASQ9</accession>
<organism evidence="3 4">
    <name type="scientific">Roseovarius spongiae</name>
    <dbReference type="NCBI Taxonomy" id="2320272"/>
    <lineage>
        <taxon>Bacteria</taxon>
        <taxon>Pseudomonadati</taxon>
        <taxon>Pseudomonadota</taxon>
        <taxon>Alphaproteobacteria</taxon>
        <taxon>Rhodobacterales</taxon>
        <taxon>Roseobacteraceae</taxon>
        <taxon>Roseovarius</taxon>
    </lineage>
</organism>
<dbReference type="Gene3D" id="3.40.50.1110">
    <property type="entry name" value="SGNH hydrolase"/>
    <property type="match status" value="1"/>
</dbReference>
<dbReference type="CDD" id="cd00229">
    <property type="entry name" value="SGNH_hydrolase"/>
    <property type="match status" value="1"/>
</dbReference>
<dbReference type="InterPro" id="IPR013830">
    <property type="entry name" value="SGNH_hydro"/>
</dbReference>
<keyword evidence="4" id="KW-1185">Reference proteome</keyword>
<dbReference type="RefSeq" id="WP_121168225.1">
    <property type="nucleotide sequence ID" value="NZ_RAPE01000004.1"/>
</dbReference>
<feature type="chain" id="PRO_5017483462" evidence="1">
    <location>
        <begin position="26"/>
        <end position="234"/>
    </location>
</feature>
<protein>
    <submittedName>
        <fullName evidence="3">SGNH/GDSL hydrolase family protein</fullName>
    </submittedName>
</protein>
<keyword evidence="1" id="KW-0732">Signal</keyword>
<dbReference type="Proteomes" id="UP000281128">
    <property type="component" value="Unassembled WGS sequence"/>
</dbReference>
<evidence type="ECO:0000259" key="2">
    <source>
        <dbReference type="Pfam" id="PF13472"/>
    </source>
</evidence>
<feature type="domain" description="SGNH hydrolase-type esterase" evidence="2">
    <location>
        <begin position="34"/>
        <end position="214"/>
    </location>
</feature>
<comment type="caution">
    <text evidence="3">The sequence shown here is derived from an EMBL/GenBank/DDBJ whole genome shotgun (WGS) entry which is preliminary data.</text>
</comment>
<dbReference type="AlphaFoldDB" id="A0A3A8ASQ9"/>
<dbReference type="SUPFAM" id="SSF52266">
    <property type="entry name" value="SGNH hydrolase"/>
    <property type="match status" value="1"/>
</dbReference>
<dbReference type="OrthoDB" id="7840049at2"/>
<dbReference type="Pfam" id="PF13472">
    <property type="entry name" value="Lipase_GDSL_2"/>
    <property type="match status" value="1"/>
</dbReference>